<gene>
    <name evidence="17" type="ORF">Cfor_11984</name>
    <name evidence="16" type="ORF">Cfor_12299</name>
</gene>
<comment type="function">
    <text evidence="1">Metalloprotease.</text>
</comment>
<dbReference type="SUPFAM" id="SSF55486">
    <property type="entry name" value="Metalloproteases ('zincins'), catalytic domain"/>
    <property type="match status" value="1"/>
</dbReference>
<proteinExistence type="predicted"/>
<keyword evidence="2 12" id="KW-0645">Protease</keyword>
<name>A0A6L2PS22_COPFO</name>
<feature type="binding site" evidence="12">
    <location>
        <position position="293"/>
    </location>
    <ligand>
        <name>Zn(2+)</name>
        <dbReference type="ChEBI" id="CHEBI:29105"/>
        <note>catalytic</note>
    </ligand>
</feature>
<dbReference type="InterPro" id="IPR001506">
    <property type="entry name" value="Peptidase_M12A"/>
</dbReference>
<dbReference type="AlphaFoldDB" id="A0A6L2PS22"/>
<feature type="domain" description="Peptidase M12A" evidence="15">
    <location>
        <begin position="203"/>
        <end position="396"/>
    </location>
</feature>
<feature type="binding site" evidence="12">
    <location>
        <position position="297"/>
    </location>
    <ligand>
        <name>Zn(2+)</name>
        <dbReference type="ChEBI" id="CHEBI:29105"/>
        <note>catalytic</note>
    </ligand>
</feature>
<comment type="caution">
    <text evidence="11">Lacks conserved residue(s) required for the propagation of feature annotation.</text>
</comment>
<dbReference type="PRINTS" id="PR00480">
    <property type="entry name" value="ASTACIN"/>
</dbReference>
<evidence type="ECO:0000256" key="4">
    <source>
        <dbReference type="ARBA" id="ARBA00022729"/>
    </source>
</evidence>
<dbReference type="CDD" id="cd04280">
    <property type="entry name" value="ZnMc_astacin_like"/>
    <property type="match status" value="1"/>
</dbReference>
<reference evidence="16" key="1">
    <citation type="journal article" date="2020" name="J. Asia-Pac. Entomol.">
        <title>Draft genome sequence of the termite, Coptotermes formosanus: Genetic insights into the pyruvate dehydrogenase complex of the termite.</title>
        <authorList>
            <person name="Itakura S."/>
            <person name="Yosikawa Y."/>
            <person name="Togami Y."/>
            <person name="Umezawa K."/>
        </authorList>
    </citation>
    <scope>NUCLEOTIDE SEQUENCE</scope>
    <source>
        <tissue evidence="16">Head</tissue>
    </source>
</reference>
<reference evidence="18" key="2">
    <citation type="submission" date="2020-01" db="EMBL/GenBank/DDBJ databases">
        <title>Draft genome sequence of the Termite Coptotermes fromosanus.</title>
        <authorList>
            <person name="Itakura S."/>
            <person name="Yosikawa Y."/>
            <person name="Umezawa K."/>
        </authorList>
    </citation>
    <scope>NUCLEOTIDE SEQUENCE [LARGE SCALE GENOMIC DNA]</scope>
</reference>
<comment type="cofactor">
    <cofactor evidence="12 13">
        <name>Zn(2+)</name>
        <dbReference type="ChEBI" id="CHEBI:29105"/>
    </cofactor>
    <text evidence="12 13">Binds 1 zinc ion per subunit.</text>
</comment>
<dbReference type="Proteomes" id="UP000502823">
    <property type="component" value="Unassembled WGS sequence"/>
</dbReference>
<feature type="domain" description="ShKT" evidence="14">
    <location>
        <begin position="495"/>
        <end position="529"/>
    </location>
</feature>
<feature type="binding site" evidence="12">
    <location>
        <position position="303"/>
    </location>
    <ligand>
        <name>Zn(2+)</name>
        <dbReference type="ChEBI" id="CHEBI:29105"/>
        <note>catalytic</note>
    </ligand>
</feature>
<dbReference type="InParanoid" id="A0A6L2PS22"/>
<dbReference type="GO" id="GO:0004222">
    <property type="term" value="F:metalloendopeptidase activity"/>
    <property type="evidence" value="ECO:0007669"/>
    <property type="project" value="UniProtKB-UniRule"/>
</dbReference>
<keyword evidence="3 12" id="KW-0479">Metal-binding</keyword>
<dbReference type="SMART" id="SM00235">
    <property type="entry name" value="ZnMc"/>
    <property type="match status" value="1"/>
</dbReference>
<evidence type="ECO:0000256" key="6">
    <source>
        <dbReference type="ARBA" id="ARBA00022833"/>
    </source>
</evidence>
<evidence type="ECO:0000259" key="15">
    <source>
        <dbReference type="PROSITE" id="PS51864"/>
    </source>
</evidence>
<evidence type="ECO:0000313" key="18">
    <source>
        <dbReference type="Proteomes" id="UP000502823"/>
    </source>
</evidence>
<keyword evidence="9 11" id="KW-1015">Disulfide bond</keyword>
<dbReference type="FunFam" id="3.40.390.10:FF:000015">
    <property type="entry name" value="Meprin A subunit"/>
    <property type="match status" value="1"/>
</dbReference>
<evidence type="ECO:0000256" key="13">
    <source>
        <dbReference type="RuleBase" id="RU361183"/>
    </source>
</evidence>
<feature type="active site" evidence="12">
    <location>
        <position position="294"/>
    </location>
</feature>
<keyword evidence="8" id="KW-0865">Zymogen</keyword>
<dbReference type="EMBL" id="BLKM01002365">
    <property type="protein sequence ID" value="GFG40700.1"/>
    <property type="molecule type" value="Genomic_DNA"/>
</dbReference>
<evidence type="ECO:0000256" key="12">
    <source>
        <dbReference type="PROSITE-ProRule" id="PRU01211"/>
    </source>
</evidence>
<dbReference type="PANTHER" id="PTHR10127">
    <property type="entry name" value="DISCOIDIN, CUB, EGF, LAMININ , AND ZINC METALLOPROTEASE DOMAIN CONTAINING"/>
    <property type="match status" value="1"/>
</dbReference>
<accession>A0A6L2PS22</accession>
<dbReference type="Pfam" id="PF01549">
    <property type="entry name" value="ShK"/>
    <property type="match status" value="3"/>
</dbReference>
<feature type="disulfide bond" evidence="11">
    <location>
        <begin position="451"/>
        <end position="485"/>
    </location>
</feature>
<keyword evidence="10" id="KW-0325">Glycoprotein</keyword>
<dbReference type="PROSITE" id="PS51670">
    <property type="entry name" value="SHKT"/>
    <property type="match status" value="3"/>
</dbReference>
<dbReference type="SMART" id="SM00254">
    <property type="entry name" value="ShKT"/>
    <property type="match status" value="3"/>
</dbReference>
<dbReference type="InterPro" id="IPR034035">
    <property type="entry name" value="Astacin-like_dom"/>
</dbReference>
<evidence type="ECO:0000256" key="5">
    <source>
        <dbReference type="ARBA" id="ARBA00022801"/>
    </source>
</evidence>
<dbReference type="GO" id="GO:0006508">
    <property type="term" value="P:proteolysis"/>
    <property type="evidence" value="ECO:0007669"/>
    <property type="project" value="UniProtKB-KW"/>
</dbReference>
<feature type="disulfide bond" evidence="11">
    <location>
        <begin position="495"/>
        <end position="529"/>
    </location>
</feature>
<evidence type="ECO:0000313" key="16">
    <source>
        <dbReference type="EMBL" id="GFG35403.1"/>
    </source>
</evidence>
<evidence type="ECO:0000256" key="10">
    <source>
        <dbReference type="ARBA" id="ARBA00023180"/>
    </source>
</evidence>
<feature type="domain" description="ShKT" evidence="14">
    <location>
        <begin position="413"/>
        <end position="447"/>
    </location>
</feature>
<dbReference type="Pfam" id="PF01400">
    <property type="entry name" value="Astacin"/>
    <property type="match status" value="1"/>
</dbReference>
<evidence type="ECO:0000313" key="17">
    <source>
        <dbReference type="EMBL" id="GFG40700.1"/>
    </source>
</evidence>
<dbReference type="GO" id="GO:0008270">
    <property type="term" value="F:zinc ion binding"/>
    <property type="evidence" value="ECO:0007669"/>
    <property type="project" value="UniProtKB-UniRule"/>
</dbReference>
<dbReference type="EC" id="3.4.24.-" evidence="13"/>
<evidence type="ECO:0000256" key="8">
    <source>
        <dbReference type="ARBA" id="ARBA00023145"/>
    </source>
</evidence>
<organism evidence="16 18">
    <name type="scientific">Coptotermes formosanus</name>
    <name type="common">Formosan subterranean termite</name>
    <dbReference type="NCBI Taxonomy" id="36987"/>
    <lineage>
        <taxon>Eukaryota</taxon>
        <taxon>Metazoa</taxon>
        <taxon>Ecdysozoa</taxon>
        <taxon>Arthropoda</taxon>
        <taxon>Hexapoda</taxon>
        <taxon>Insecta</taxon>
        <taxon>Pterygota</taxon>
        <taxon>Neoptera</taxon>
        <taxon>Polyneoptera</taxon>
        <taxon>Dictyoptera</taxon>
        <taxon>Blattodea</taxon>
        <taxon>Blattoidea</taxon>
        <taxon>Termitoidae</taxon>
        <taxon>Rhinotermitidae</taxon>
        <taxon>Coptotermes</taxon>
    </lineage>
</organism>
<protein>
    <recommendedName>
        <fullName evidence="13">Metalloendopeptidase</fullName>
        <ecNumber evidence="13">3.4.24.-</ecNumber>
    </recommendedName>
</protein>
<keyword evidence="5 12" id="KW-0378">Hydrolase</keyword>
<keyword evidence="6 12" id="KW-0862">Zinc</keyword>
<evidence type="ECO:0000256" key="2">
    <source>
        <dbReference type="ARBA" id="ARBA00022670"/>
    </source>
</evidence>
<evidence type="ECO:0000259" key="14">
    <source>
        <dbReference type="PROSITE" id="PS51670"/>
    </source>
</evidence>
<evidence type="ECO:0000256" key="11">
    <source>
        <dbReference type="PROSITE-ProRule" id="PRU01005"/>
    </source>
</evidence>
<feature type="non-terminal residue" evidence="16">
    <location>
        <position position="1"/>
    </location>
</feature>
<dbReference type="Gene3D" id="3.40.390.10">
    <property type="entry name" value="Collagenase (Catalytic Domain)"/>
    <property type="match status" value="1"/>
</dbReference>
<dbReference type="OrthoDB" id="291007at2759"/>
<keyword evidence="4" id="KW-0732">Signal</keyword>
<evidence type="ECO:0000256" key="3">
    <source>
        <dbReference type="ARBA" id="ARBA00022723"/>
    </source>
</evidence>
<evidence type="ECO:0000256" key="7">
    <source>
        <dbReference type="ARBA" id="ARBA00023049"/>
    </source>
</evidence>
<evidence type="ECO:0000256" key="1">
    <source>
        <dbReference type="ARBA" id="ARBA00002657"/>
    </source>
</evidence>
<dbReference type="InterPro" id="IPR003582">
    <property type="entry name" value="ShKT_dom"/>
</dbReference>
<keyword evidence="18" id="KW-1185">Reference proteome</keyword>
<dbReference type="EMBL" id="BLKM01008945">
    <property type="protein sequence ID" value="GFG35403.1"/>
    <property type="molecule type" value="Genomic_DNA"/>
</dbReference>
<feature type="domain" description="ShKT" evidence="14">
    <location>
        <begin position="451"/>
        <end position="485"/>
    </location>
</feature>
<dbReference type="InterPro" id="IPR006026">
    <property type="entry name" value="Peptidase_Metallo"/>
</dbReference>
<dbReference type="PROSITE" id="PS51864">
    <property type="entry name" value="ASTACIN"/>
    <property type="match status" value="1"/>
</dbReference>
<feature type="disulfide bond" evidence="11">
    <location>
        <begin position="413"/>
        <end position="447"/>
    </location>
</feature>
<evidence type="ECO:0000256" key="9">
    <source>
        <dbReference type="ARBA" id="ARBA00023157"/>
    </source>
</evidence>
<comment type="caution">
    <text evidence="16">The sequence shown here is derived from an EMBL/GenBank/DDBJ whole genome shotgun (WGS) entry which is preliminary data.</text>
</comment>
<sequence length="529" mass="59863">AVKIFPMGGERLEVKHMTVITFVVKAMLFLPSTQSYNLRRPPYTSEVLQIEPPLALPYTERRITINDHKQDKSADYRRESNNPESLLSSLWNAEDVDRTDYARDYGNLRQDISVDRETYDDAAFLRGADSKEPLVDLPTGTLESEKEVPGEPLTPKDFENAEKLEILVPPQDEDSPDPILSAGLFEGDIAGVNASDFSSFEKNAIRDMRKRWPGGIIPYVISSSFNTYERSVIAAAVREFHAYTCIRFVPRTTQRDYVHLLKGSGCSSLVGHFGGGQQVSLGAGCLYKGIVEHELMHACGFWHEQSRGDRDEYISILWNNIMPGTEHNFQKFGWHVAQSLGVAYDTGSLMHYGRFAFSRDNRSPTIIPRNPAANIGQRRGFSETDLLKLNRLYECQKGIVTPTVPVKPQPYDCSNNNKLCQYWAQTGECTKNPAWMNVNCAKSCRLCGSKCGNYNRNCEGWAQLGECMKNPDYMTIYCPQACHSCHRETDENLGCKDWNNYCAAWARNGQCRANPNYMLTYCRKSCNQC</sequence>
<keyword evidence="7 12" id="KW-0482">Metalloprotease</keyword>
<dbReference type="InterPro" id="IPR024079">
    <property type="entry name" value="MetalloPept_cat_dom_sf"/>
</dbReference>
<dbReference type="PANTHER" id="PTHR10127:SF780">
    <property type="entry name" value="METALLOENDOPEPTIDASE"/>
    <property type="match status" value="1"/>
</dbReference>